<dbReference type="GO" id="GO:0005507">
    <property type="term" value="F:copper ion binding"/>
    <property type="evidence" value="ECO:0007669"/>
    <property type="project" value="InterPro"/>
</dbReference>
<organism evidence="7 8">
    <name type="scientific">Alicyclobacillus macrosporangiidus</name>
    <dbReference type="NCBI Taxonomy" id="392015"/>
    <lineage>
        <taxon>Bacteria</taxon>
        <taxon>Bacillati</taxon>
        <taxon>Bacillota</taxon>
        <taxon>Bacilli</taxon>
        <taxon>Bacillales</taxon>
        <taxon>Alicyclobacillaceae</taxon>
        <taxon>Alicyclobacillus</taxon>
    </lineage>
</organism>
<dbReference type="CDD" id="cd04202">
    <property type="entry name" value="CuRO_D2_2dMcoN_like"/>
    <property type="match status" value="1"/>
</dbReference>
<evidence type="ECO:0000256" key="2">
    <source>
        <dbReference type="ARBA" id="ARBA00023002"/>
    </source>
</evidence>
<proteinExistence type="predicted"/>
<evidence type="ECO:0000256" key="4">
    <source>
        <dbReference type="SAM" id="SignalP"/>
    </source>
</evidence>
<dbReference type="PROSITE" id="PS51257">
    <property type="entry name" value="PROKAR_LIPOPROTEIN"/>
    <property type="match status" value="1"/>
</dbReference>
<keyword evidence="8" id="KW-1185">Reference proteome</keyword>
<evidence type="ECO:0000313" key="8">
    <source>
        <dbReference type="Proteomes" id="UP000183508"/>
    </source>
</evidence>
<dbReference type="Pfam" id="PF07732">
    <property type="entry name" value="Cu-oxidase_3"/>
    <property type="match status" value="1"/>
</dbReference>
<evidence type="ECO:0000256" key="1">
    <source>
        <dbReference type="ARBA" id="ARBA00022723"/>
    </source>
</evidence>
<dbReference type="PANTHER" id="PTHR11709:SF394">
    <property type="entry name" value="FI03373P-RELATED"/>
    <property type="match status" value="1"/>
</dbReference>
<sequence length="345" mass="37501">MGKCPKRYTGWKWVVVVLAAAGLTGTVAGCSDSTANAPQTTTAPVSATGQTKTAIAPLGTGSQGEPKQADGLRLLPYTMKDGYKVFHLTIQPVYWQTQPGSKPVEAWAFNGTVPGPEIKVNQGDKVRIQVTNKLPEATSVHWHGLDVPFAQDGVGGLSQPDIQPGQTWTYTFTVNVPPGAYMYHSHPMNDMMKEETMGAFGPFIVEPKGTGWQQVHPGYQREYTLMLNDSSQFGYTINGLSYPATPALPAKVGDKVLVHLINIGDMNHPMHMHGMHFQEIGQDGYPLPAPITMDTIDTAPGTTYDLSFQMNQPGKWLFHCHILPHVTSGTDMSGMITLFDVSDNS</sequence>
<dbReference type="STRING" id="392015.SAMN05421543_11162"/>
<dbReference type="Proteomes" id="UP000183508">
    <property type="component" value="Unassembled WGS sequence"/>
</dbReference>
<dbReference type="PANTHER" id="PTHR11709">
    <property type="entry name" value="MULTI-COPPER OXIDASE"/>
    <property type="match status" value="1"/>
</dbReference>
<reference evidence="8" key="1">
    <citation type="submission" date="2016-10" db="EMBL/GenBank/DDBJ databases">
        <authorList>
            <person name="Varghese N."/>
        </authorList>
    </citation>
    <scope>NUCLEOTIDE SEQUENCE [LARGE SCALE GENOMIC DNA]</scope>
    <source>
        <strain evidence="8">DSM 17980</strain>
    </source>
</reference>
<dbReference type="Gene3D" id="2.60.40.420">
    <property type="entry name" value="Cupredoxins - blue copper proteins"/>
    <property type="match status" value="2"/>
</dbReference>
<keyword evidence="4" id="KW-0732">Signal</keyword>
<feature type="domain" description="Plastocyanin-like" evidence="6">
    <location>
        <begin position="100"/>
        <end position="208"/>
    </location>
</feature>
<dbReference type="InterPro" id="IPR011706">
    <property type="entry name" value="Cu-oxidase_C"/>
</dbReference>
<feature type="chain" id="PRO_5038334266" evidence="4">
    <location>
        <begin position="29"/>
        <end position="345"/>
    </location>
</feature>
<dbReference type="SUPFAM" id="SSF49503">
    <property type="entry name" value="Cupredoxins"/>
    <property type="match status" value="2"/>
</dbReference>
<dbReference type="EMBL" id="FPBV01000011">
    <property type="protein sequence ID" value="SFU87525.1"/>
    <property type="molecule type" value="Genomic_DNA"/>
</dbReference>
<dbReference type="Pfam" id="PF07731">
    <property type="entry name" value="Cu-oxidase_2"/>
    <property type="match status" value="1"/>
</dbReference>
<dbReference type="RefSeq" id="WP_074952796.1">
    <property type="nucleotide sequence ID" value="NZ_FPBV01000011.1"/>
</dbReference>
<protein>
    <submittedName>
        <fullName evidence="7">Multicopper oxidase</fullName>
    </submittedName>
</protein>
<dbReference type="InterPro" id="IPR008972">
    <property type="entry name" value="Cupredoxin"/>
</dbReference>
<evidence type="ECO:0000259" key="6">
    <source>
        <dbReference type="Pfam" id="PF07732"/>
    </source>
</evidence>
<evidence type="ECO:0000259" key="5">
    <source>
        <dbReference type="Pfam" id="PF07731"/>
    </source>
</evidence>
<evidence type="ECO:0000313" key="7">
    <source>
        <dbReference type="EMBL" id="SFU87525.1"/>
    </source>
</evidence>
<dbReference type="GO" id="GO:0016491">
    <property type="term" value="F:oxidoreductase activity"/>
    <property type="evidence" value="ECO:0007669"/>
    <property type="project" value="UniProtKB-KW"/>
</dbReference>
<keyword evidence="2" id="KW-0560">Oxidoreductase</keyword>
<dbReference type="InterPro" id="IPR045087">
    <property type="entry name" value="Cu-oxidase_fam"/>
</dbReference>
<name>A0A1I7JQY0_9BACL</name>
<feature type="domain" description="Plastocyanin-like" evidence="5">
    <location>
        <begin position="231"/>
        <end position="331"/>
    </location>
</feature>
<dbReference type="OrthoDB" id="9757546at2"/>
<evidence type="ECO:0000256" key="3">
    <source>
        <dbReference type="ARBA" id="ARBA00023008"/>
    </source>
</evidence>
<gene>
    <name evidence="7" type="ORF">SAMN05421543_11162</name>
</gene>
<dbReference type="InterPro" id="IPR011707">
    <property type="entry name" value="Cu-oxidase-like_N"/>
</dbReference>
<keyword evidence="3" id="KW-0186">Copper</keyword>
<dbReference type="AlphaFoldDB" id="A0A1I7JQY0"/>
<keyword evidence="1" id="KW-0479">Metal-binding</keyword>
<feature type="signal peptide" evidence="4">
    <location>
        <begin position="1"/>
        <end position="28"/>
    </location>
</feature>
<accession>A0A1I7JQY0</accession>